<dbReference type="EMBL" id="WXEW01000004">
    <property type="protein sequence ID" value="NAS23017.1"/>
    <property type="molecule type" value="Genomic_DNA"/>
</dbReference>
<dbReference type="Proteomes" id="UP000479526">
    <property type="component" value="Unassembled WGS sequence"/>
</dbReference>
<dbReference type="AlphaFoldDB" id="A0A7C9P0D3"/>
<name>A0A7C9P0D3_9ACTN</name>
<proteinExistence type="predicted"/>
<organism evidence="1 2">
    <name type="scientific">Herbidospora solisilvae</name>
    <dbReference type="NCBI Taxonomy" id="2696284"/>
    <lineage>
        <taxon>Bacteria</taxon>
        <taxon>Bacillati</taxon>
        <taxon>Actinomycetota</taxon>
        <taxon>Actinomycetes</taxon>
        <taxon>Streptosporangiales</taxon>
        <taxon>Streptosporangiaceae</taxon>
        <taxon>Herbidospora</taxon>
    </lineage>
</organism>
<protein>
    <submittedName>
        <fullName evidence="1">Uncharacterized protein</fullName>
    </submittedName>
</protein>
<accession>A0A7C9P0D3</accession>
<gene>
    <name evidence="1" type="ORF">GT755_15110</name>
</gene>
<evidence type="ECO:0000313" key="1">
    <source>
        <dbReference type="EMBL" id="NAS23017.1"/>
    </source>
</evidence>
<sequence length="179" mass="19436">MHWFYAVWVEGTPVEEAVALLKGDPASGVPDRFEGCWGWVDEDDEGALLAGPIGDWTLLIGDWRPTEEDALVTLTRGGGRAFAVSWNEDGTSFLKYAAGGQVVTAFDLFSPAERHGADPAALDPFMDGLRFDIDDAEPAESFTSALTVIGRVTGRRLDREWLDAPHTTYSIPRPAAIAP</sequence>
<evidence type="ECO:0000313" key="2">
    <source>
        <dbReference type="Proteomes" id="UP000479526"/>
    </source>
</evidence>
<comment type="caution">
    <text evidence="1">The sequence shown here is derived from an EMBL/GenBank/DDBJ whole genome shotgun (WGS) entry which is preliminary data.</text>
</comment>
<dbReference type="InterPro" id="IPR045592">
    <property type="entry name" value="DUF6461"/>
</dbReference>
<dbReference type="Pfam" id="PF20062">
    <property type="entry name" value="DUF6461"/>
    <property type="match status" value="1"/>
</dbReference>
<keyword evidence="2" id="KW-1185">Reference proteome</keyword>
<reference evidence="1 2" key="1">
    <citation type="submission" date="2020-01" db="EMBL/GenBank/DDBJ databases">
        <title>Herbidospora sp. NEAU-GS84 nov., a novel actinomycete isolated from soil.</title>
        <authorList>
            <person name="Han L."/>
        </authorList>
    </citation>
    <scope>NUCLEOTIDE SEQUENCE [LARGE SCALE GENOMIC DNA]</scope>
    <source>
        <strain evidence="1 2">NEAU-GS84</strain>
    </source>
</reference>